<dbReference type="FunCoup" id="D1YY68">
    <property type="interactions" value="182"/>
</dbReference>
<dbReference type="Gene3D" id="3.30.70.660">
    <property type="entry name" value="Pseudouridine synthase I, catalytic domain, C-terminal subdomain"/>
    <property type="match status" value="1"/>
</dbReference>
<dbReference type="PIRSF" id="PIRSF001430">
    <property type="entry name" value="tRNA_psdUrid_synth"/>
    <property type="match status" value="1"/>
</dbReference>
<keyword evidence="3 4" id="KW-0413">Isomerase</keyword>
<dbReference type="EC" id="5.4.99.12" evidence="4"/>
<comment type="similarity">
    <text evidence="1 4 7">Belongs to the tRNA pseudouridine synthase TruA family.</text>
</comment>
<dbReference type="GO" id="GO:0031119">
    <property type="term" value="P:tRNA pseudouridine synthesis"/>
    <property type="evidence" value="ECO:0007669"/>
    <property type="project" value="UniProtKB-UniRule"/>
</dbReference>
<name>D1YY68_METPS</name>
<gene>
    <name evidence="4 9" type="primary">truA</name>
    <name evidence="9" type="ordered locus">MCP_1318</name>
</gene>
<comment type="catalytic activity">
    <reaction evidence="4 7">
        <text>uridine(38/39/40) in tRNA = pseudouridine(38/39/40) in tRNA</text>
        <dbReference type="Rhea" id="RHEA:22376"/>
        <dbReference type="Rhea" id="RHEA-COMP:10085"/>
        <dbReference type="Rhea" id="RHEA-COMP:10087"/>
        <dbReference type="ChEBI" id="CHEBI:65314"/>
        <dbReference type="ChEBI" id="CHEBI:65315"/>
        <dbReference type="EC" id="5.4.99.12"/>
    </reaction>
</comment>
<dbReference type="GO" id="GO:0160147">
    <property type="term" value="F:tRNA pseudouridine(38-40) synthase activity"/>
    <property type="evidence" value="ECO:0007669"/>
    <property type="project" value="UniProtKB-EC"/>
</dbReference>
<dbReference type="KEGG" id="mpd:MCP_1318"/>
<dbReference type="EMBL" id="AP011532">
    <property type="protein sequence ID" value="BAI61390.1"/>
    <property type="molecule type" value="Genomic_DNA"/>
</dbReference>
<dbReference type="PANTHER" id="PTHR11142">
    <property type="entry name" value="PSEUDOURIDYLATE SYNTHASE"/>
    <property type="match status" value="1"/>
</dbReference>
<accession>D1YY68</accession>
<evidence type="ECO:0000256" key="2">
    <source>
        <dbReference type="ARBA" id="ARBA00022694"/>
    </source>
</evidence>
<evidence type="ECO:0000256" key="4">
    <source>
        <dbReference type="HAMAP-Rule" id="MF_00171"/>
    </source>
</evidence>
<dbReference type="NCBIfam" id="TIGR00071">
    <property type="entry name" value="hisT_truA"/>
    <property type="match status" value="1"/>
</dbReference>
<dbReference type="Gene3D" id="3.30.70.580">
    <property type="entry name" value="Pseudouridine synthase I, catalytic domain, N-terminal subdomain"/>
    <property type="match status" value="1"/>
</dbReference>
<dbReference type="PATRIC" id="fig|304371.9.peg.1356"/>
<dbReference type="HAMAP" id="MF_00171">
    <property type="entry name" value="TruA"/>
    <property type="match status" value="1"/>
</dbReference>
<proteinExistence type="inferred from homology"/>
<reference evidence="9 10" key="2">
    <citation type="journal article" date="2008" name="Int. J. Syst. Evol. Microbiol.">
        <title>Methanocella paludicola gen. nov., sp. nov., a methane-producing archaeon, the first isolate of the lineage 'Rice Cluster I', and proposal of the new archaeal order Methanocellales ord. nov.</title>
        <authorList>
            <person name="Sakai S."/>
            <person name="Imachi H."/>
            <person name="Hanada S."/>
            <person name="Ohashi A."/>
            <person name="Harada H."/>
            <person name="Kamagata Y."/>
        </authorList>
    </citation>
    <scope>NUCLEOTIDE SEQUENCE [LARGE SCALE GENOMIC DNA]</scope>
    <source>
        <strain evidence="10">DSM 17711 / JCM 13418 / NBRC 101707 / SANAE</strain>
    </source>
</reference>
<evidence type="ECO:0000313" key="9">
    <source>
        <dbReference type="EMBL" id="BAI61390.1"/>
    </source>
</evidence>
<dbReference type="InterPro" id="IPR020095">
    <property type="entry name" value="PsdUridine_synth_TruA_C"/>
</dbReference>
<dbReference type="InterPro" id="IPR020097">
    <property type="entry name" value="PsdUridine_synth_TruA_a/b_dom"/>
</dbReference>
<dbReference type="eggNOG" id="arCOG04449">
    <property type="taxonomic scope" value="Archaea"/>
</dbReference>
<feature type="active site" description="Nucleophile" evidence="4 5">
    <location>
        <position position="65"/>
    </location>
</feature>
<evidence type="ECO:0000256" key="3">
    <source>
        <dbReference type="ARBA" id="ARBA00023235"/>
    </source>
</evidence>
<evidence type="ECO:0000256" key="1">
    <source>
        <dbReference type="ARBA" id="ARBA00009375"/>
    </source>
</evidence>
<dbReference type="STRING" id="304371.MCP_1318"/>
<evidence type="ECO:0000256" key="5">
    <source>
        <dbReference type="PIRSR" id="PIRSR001430-1"/>
    </source>
</evidence>
<feature type="domain" description="Pseudouridine synthase I TruA alpha/beta" evidence="8">
    <location>
        <begin position="20"/>
        <end position="94"/>
    </location>
</feature>
<dbReference type="InParanoid" id="D1YY68"/>
<sequence length="279" mass="31761">MRKRSSSSGSEPLKVAFKLAYVGTDFSGSQSQPGRRTVEGELRKGLVEKGIIGEKTKVEFSGRTDAGVHALGQVIAFVPKNDKLTEPRIINSVLPADMWVYAKAVVPDDFDPRRHAVSRTYRYLLYAPDVIERRIVTYSQLFPGTHDFTNFSSVEPNKNPVRTVKSISVTKRGDMYVIDIEADSFLWNMVRKIVTGLRLVGSNKRPAQWIEQMLKPDEYREGIPPALAAGLYLMKVEYPGVEFLEEEYSKGRAYQRMLHSFEWQYTMAEVYGEFKDAMK</sequence>
<feature type="domain" description="Pseudouridine synthase I TruA alpha/beta" evidence="8">
    <location>
        <begin position="140"/>
        <end position="239"/>
    </location>
</feature>
<evidence type="ECO:0000256" key="7">
    <source>
        <dbReference type="RuleBase" id="RU003792"/>
    </source>
</evidence>
<comment type="function">
    <text evidence="4">Formation of pseudouridine at positions 38, 39 and 40 in the anticodon stem and loop of transfer RNAs.</text>
</comment>
<dbReference type="InterPro" id="IPR020103">
    <property type="entry name" value="PsdUridine_synth_cat_dom_sf"/>
</dbReference>
<reference evidence="10" key="3">
    <citation type="journal article" date="2011" name="PLoS ONE">
        <title>Genome sequence of a mesophilic hydrogenotrophic methanogen Methanocella paludicola, the first cultivated representative of the order Methanocellales.</title>
        <authorList>
            <person name="Sakai S."/>
            <person name="Takaki Y."/>
            <person name="Shimamura S."/>
            <person name="Sekine M."/>
            <person name="Tajima T."/>
            <person name="Kosugi H."/>
            <person name="Ichikawa N."/>
            <person name="Tasumi E."/>
            <person name="Hiraki A.T."/>
            <person name="Shimizu A."/>
            <person name="Kato Y."/>
            <person name="Nishiko R."/>
            <person name="Mori K."/>
            <person name="Fujita N."/>
            <person name="Imachi H."/>
            <person name="Takai K."/>
        </authorList>
    </citation>
    <scope>NUCLEOTIDE SEQUENCE [LARGE SCALE GENOMIC DNA]</scope>
    <source>
        <strain evidence="10">DSM 17711 / JCM 13418 / NBRC 101707 / SANAE</strain>
    </source>
</reference>
<dbReference type="PANTHER" id="PTHR11142:SF0">
    <property type="entry name" value="TRNA PSEUDOURIDINE SYNTHASE-LIKE 1"/>
    <property type="match status" value="1"/>
</dbReference>
<keyword evidence="10" id="KW-1185">Reference proteome</keyword>
<dbReference type="InterPro" id="IPR001406">
    <property type="entry name" value="PsdUridine_synth_TruA"/>
</dbReference>
<feature type="binding site" evidence="4 6">
    <location>
        <position position="121"/>
    </location>
    <ligand>
        <name>substrate</name>
    </ligand>
</feature>
<evidence type="ECO:0000259" key="8">
    <source>
        <dbReference type="Pfam" id="PF01416"/>
    </source>
</evidence>
<reference evidence="9 10" key="1">
    <citation type="journal article" date="2007" name="Appl. Environ. Microbiol.">
        <title>Isolation of key methanogens for global methane emission from rice paddy fields: a novel isolate affiliated with the clone cluster rice cluster I.</title>
        <authorList>
            <person name="Sakai S."/>
            <person name="Imachi H."/>
            <person name="Sekiguchi Y."/>
            <person name="Ohashi A."/>
            <person name="Harada H."/>
            <person name="Kamagata Y."/>
        </authorList>
    </citation>
    <scope>NUCLEOTIDE SEQUENCE [LARGE SCALE GENOMIC DNA]</scope>
    <source>
        <strain evidence="10">DSM 17711 / JCM 13418 / NBRC 101707 / SANAE</strain>
    </source>
</reference>
<dbReference type="Proteomes" id="UP000001882">
    <property type="component" value="Chromosome"/>
</dbReference>
<dbReference type="InterPro" id="IPR020094">
    <property type="entry name" value="TruA/RsuA/RluB/E/F_N"/>
</dbReference>
<evidence type="ECO:0000313" key="10">
    <source>
        <dbReference type="Proteomes" id="UP000001882"/>
    </source>
</evidence>
<dbReference type="AlphaFoldDB" id="D1YY68"/>
<keyword evidence="2 4" id="KW-0819">tRNA processing</keyword>
<evidence type="ECO:0000256" key="6">
    <source>
        <dbReference type="PIRSR" id="PIRSR001430-2"/>
    </source>
</evidence>
<dbReference type="Pfam" id="PF01416">
    <property type="entry name" value="PseudoU_synth_1"/>
    <property type="match status" value="2"/>
</dbReference>
<dbReference type="GO" id="GO:0003723">
    <property type="term" value="F:RNA binding"/>
    <property type="evidence" value="ECO:0007669"/>
    <property type="project" value="InterPro"/>
</dbReference>
<protein>
    <recommendedName>
        <fullName evidence="4">tRNA pseudouridine synthase A</fullName>
        <ecNumber evidence="4">5.4.99.12</ecNumber>
    </recommendedName>
    <alternativeName>
        <fullName evidence="4">tRNA pseudouridine(38-40) synthase</fullName>
    </alternativeName>
    <alternativeName>
        <fullName evidence="4">tRNA pseudouridylate synthase I</fullName>
    </alternativeName>
    <alternativeName>
        <fullName evidence="4">tRNA-uridine isomerase I</fullName>
    </alternativeName>
</protein>
<organism evidence="9 10">
    <name type="scientific">Methanocella paludicola (strain DSM 17711 / JCM 13418 / NBRC 101707 / SANAE)</name>
    <dbReference type="NCBI Taxonomy" id="304371"/>
    <lineage>
        <taxon>Archaea</taxon>
        <taxon>Methanobacteriati</taxon>
        <taxon>Methanobacteriota</taxon>
        <taxon>Stenosarchaea group</taxon>
        <taxon>Methanomicrobia</taxon>
        <taxon>Methanocellales</taxon>
        <taxon>Methanocellaceae</taxon>
        <taxon>Methanocella</taxon>
    </lineage>
</organism>
<dbReference type="SUPFAM" id="SSF55120">
    <property type="entry name" value="Pseudouridine synthase"/>
    <property type="match status" value="1"/>
</dbReference>
<comment type="caution">
    <text evidence="4">Lacks conserved residue(s) required for the propagation of feature annotation.</text>
</comment>